<dbReference type="EMBL" id="ML978083">
    <property type="protein sequence ID" value="KAF2008481.1"/>
    <property type="molecule type" value="Genomic_DNA"/>
</dbReference>
<evidence type="ECO:0000256" key="3">
    <source>
        <dbReference type="ARBA" id="ARBA00022989"/>
    </source>
</evidence>
<dbReference type="RefSeq" id="XP_033376820.1">
    <property type="nucleotide sequence ID" value="XM_033530702.1"/>
</dbReference>
<keyword evidence="3 5" id="KW-1133">Transmembrane helix</keyword>
<evidence type="ECO:0000313" key="8">
    <source>
        <dbReference type="Proteomes" id="UP000799778"/>
    </source>
</evidence>
<dbReference type="GeneID" id="54288099"/>
<dbReference type="SUPFAM" id="SSF103473">
    <property type="entry name" value="MFS general substrate transporter"/>
    <property type="match status" value="1"/>
</dbReference>
<evidence type="ECO:0000256" key="5">
    <source>
        <dbReference type="SAM" id="Phobius"/>
    </source>
</evidence>
<feature type="transmembrane region" description="Helical" evidence="5">
    <location>
        <begin position="259"/>
        <end position="283"/>
    </location>
</feature>
<feature type="transmembrane region" description="Helical" evidence="5">
    <location>
        <begin position="345"/>
        <end position="365"/>
    </location>
</feature>
<feature type="transmembrane region" description="Helical" evidence="5">
    <location>
        <begin position="97"/>
        <end position="118"/>
    </location>
</feature>
<feature type="transmembrane region" description="Helical" evidence="5">
    <location>
        <begin position="31"/>
        <end position="51"/>
    </location>
</feature>
<dbReference type="Gene3D" id="1.20.1250.20">
    <property type="entry name" value="MFS general substrate transporter like domains"/>
    <property type="match status" value="1"/>
</dbReference>
<evidence type="ECO:0000256" key="1">
    <source>
        <dbReference type="ARBA" id="ARBA00004141"/>
    </source>
</evidence>
<feature type="transmembrane region" description="Helical" evidence="5">
    <location>
        <begin position="187"/>
        <end position="207"/>
    </location>
</feature>
<evidence type="ECO:0000256" key="2">
    <source>
        <dbReference type="ARBA" id="ARBA00022692"/>
    </source>
</evidence>
<feature type="transmembrane region" description="Helical" evidence="5">
    <location>
        <begin position="63"/>
        <end position="85"/>
    </location>
</feature>
<comment type="subcellular location">
    <subcellularLocation>
        <location evidence="1">Membrane</location>
        <topology evidence="1">Multi-pass membrane protein</topology>
    </subcellularLocation>
</comment>
<dbReference type="AlphaFoldDB" id="A0A6A5X6H1"/>
<feature type="transmembrane region" description="Helical" evidence="5">
    <location>
        <begin position="157"/>
        <end position="175"/>
    </location>
</feature>
<keyword evidence="4 5" id="KW-0472">Membrane</keyword>
<dbReference type="PANTHER" id="PTHR23502:SF21">
    <property type="entry name" value="DITYROSINE TRANSPORTER 1"/>
    <property type="match status" value="1"/>
</dbReference>
<dbReference type="InterPro" id="IPR020846">
    <property type="entry name" value="MFS_dom"/>
</dbReference>
<proteinExistence type="predicted"/>
<reference evidence="7" key="1">
    <citation type="journal article" date="2020" name="Stud. Mycol.">
        <title>101 Dothideomycetes genomes: a test case for predicting lifestyles and emergence of pathogens.</title>
        <authorList>
            <person name="Haridas S."/>
            <person name="Albert R."/>
            <person name="Binder M."/>
            <person name="Bloem J."/>
            <person name="Labutti K."/>
            <person name="Salamov A."/>
            <person name="Andreopoulos B."/>
            <person name="Baker S."/>
            <person name="Barry K."/>
            <person name="Bills G."/>
            <person name="Bluhm B."/>
            <person name="Cannon C."/>
            <person name="Castanera R."/>
            <person name="Culley D."/>
            <person name="Daum C."/>
            <person name="Ezra D."/>
            <person name="Gonzalez J."/>
            <person name="Henrissat B."/>
            <person name="Kuo A."/>
            <person name="Liang C."/>
            <person name="Lipzen A."/>
            <person name="Lutzoni F."/>
            <person name="Magnuson J."/>
            <person name="Mondo S."/>
            <person name="Nolan M."/>
            <person name="Ohm R."/>
            <person name="Pangilinan J."/>
            <person name="Park H.-J."/>
            <person name="Ramirez L."/>
            <person name="Alfaro M."/>
            <person name="Sun H."/>
            <person name="Tritt A."/>
            <person name="Yoshinaga Y."/>
            <person name="Zwiers L.-H."/>
            <person name="Turgeon B."/>
            <person name="Goodwin S."/>
            <person name="Spatafora J."/>
            <person name="Crous P."/>
            <person name="Grigoriev I."/>
        </authorList>
    </citation>
    <scope>NUCLEOTIDE SEQUENCE</scope>
    <source>
        <strain evidence="7">CBS 175.79</strain>
    </source>
</reference>
<gene>
    <name evidence="7" type="ORF">BU24DRAFT_445496</name>
</gene>
<keyword evidence="2 5" id="KW-0812">Transmembrane</keyword>
<dbReference type="Pfam" id="PF07690">
    <property type="entry name" value="MFS_1"/>
    <property type="match status" value="1"/>
</dbReference>
<dbReference type="OrthoDB" id="3936150at2759"/>
<dbReference type="PROSITE" id="PS50850">
    <property type="entry name" value="MFS"/>
    <property type="match status" value="1"/>
</dbReference>
<protein>
    <submittedName>
        <fullName evidence="7">MFS general substrate transporter</fullName>
    </submittedName>
</protein>
<feature type="transmembrane region" description="Helical" evidence="5">
    <location>
        <begin position="303"/>
        <end position="324"/>
    </location>
</feature>
<feature type="transmembrane region" description="Helical" evidence="5">
    <location>
        <begin position="405"/>
        <end position="427"/>
    </location>
</feature>
<feature type="transmembrane region" description="Helical" evidence="5">
    <location>
        <begin position="371"/>
        <end position="393"/>
    </location>
</feature>
<dbReference type="GO" id="GO:0005275">
    <property type="term" value="F:amine transmembrane transporter activity"/>
    <property type="evidence" value="ECO:0007669"/>
    <property type="project" value="TreeGrafter"/>
</dbReference>
<dbReference type="Proteomes" id="UP000799778">
    <property type="component" value="Unassembled WGS sequence"/>
</dbReference>
<dbReference type="PANTHER" id="PTHR23502">
    <property type="entry name" value="MAJOR FACILITATOR SUPERFAMILY"/>
    <property type="match status" value="1"/>
</dbReference>
<dbReference type="InterPro" id="IPR036259">
    <property type="entry name" value="MFS_trans_sf"/>
</dbReference>
<evidence type="ECO:0000256" key="4">
    <source>
        <dbReference type="ARBA" id="ARBA00023136"/>
    </source>
</evidence>
<feature type="transmembrane region" description="Helical" evidence="5">
    <location>
        <begin position="433"/>
        <end position="459"/>
    </location>
</feature>
<dbReference type="GO" id="GO:0005886">
    <property type="term" value="C:plasma membrane"/>
    <property type="evidence" value="ECO:0007669"/>
    <property type="project" value="TreeGrafter"/>
</dbReference>
<organism evidence="7 8">
    <name type="scientific">Aaosphaeria arxii CBS 175.79</name>
    <dbReference type="NCBI Taxonomy" id="1450172"/>
    <lineage>
        <taxon>Eukaryota</taxon>
        <taxon>Fungi</taxon>
        <taxon>Dikarya</taxon>
        <taxon>Ascomycota</taxon>
        <taxon>Pezizomycotina</taxon>
        <taxon>Dothideomycetes</taxon>
        <taxon>Pleosporomycetidae</taxon>
        <taxon>Pleosporales</taxon>
        <taxon>Pleosporales incertae sedis</taxon>
        <taxon>Aaosphaeria</taxon>
    </lineage>
</organism>
<evidence type="ECO:0000259" key="6">
    <source>
        <dbReference type="PROSITE" id="PS50850"/>
    </source>
</evidence>
<dbReference type="InterPro" id="IPR011701">
    <property type="entry name" value="MFS"/>
</dbReference>
<evidence type="ECO:0000313" key="7">
    <source>
        <dbReference type="EMBL" id="KAF2008481.1"/>
    </source>
</evidence>
<keyword evidence="8" id="KW-1185">Reference proteome</keyword>
<feature type="transmembrane region" description="Helical" evidence="5">
    <location>
        <begin position="124"/>
        <end position="145"/>
    </location>
</feature>
<name>A0A6A5X6H1_9PLEO</name>
<sequence length="474" mass="51121">MGSIVRGPGGGTGSAWLSPPYSAYTPARRRLILAIVTIAGFFGPLCGAVYLPSLVLFQDVFHTSATVINATVSVYMAVFAVAPLFGAAASDFGGRKTVYIVGLGSFLIANILLATLPANIGLLFVLRIFQAFGSCIVFSVGAGTVADITEPKRRGAALSWFLLGPQLGPILGPLIGGQFAHVARWRWAFGFLALACFPLYLLILFCLPETLRSLVGNGEALTKKPWFFLPKFRQMPIEDIDGKKFPKPPRPTLKKFLHLLAYPPHLIVSINGALQFAGLYAIYITFPKVWQKEFGFSTQEVGYAFLVPGFALFVTSIAVGRISDAMRARAIRNSPNDKVVPERRIPIQIVGFVIACVGKLMYGWFTKYRINAAGGLFGSAFAAVGTSIIFVTSTSFQTECDPSQAASLVALGGLLRNIAAAIGAVIMDELVKRMGYGWCFTGLAALDILCIPGIILIMIKGAKFREQLNQKMKA</sequence>
<feature type="domain" description="Major facilitator superfamily (MFS) profile" evidence="6">
    <location>
        <begin position="32"/>
        <end position="465"/>
    </location>
</feature>
<accession>A0A6A5X6H1</accession>